<dbReference type="InterPro" id="IPR021829">
    <property type="entry name" value="DUF3419"/>
</dbReference>
<dbReference type="PANTHER" id="PTHR47473:SF1">
    <property type="entry name" value="METHYLTRANSFERASE DOMAIN-CONTAINING PROTEIN"/>
    <property type="match status" value="1"/>
</dbReference>
<reference evidence="1 2" key="1">
    <citation type="journal article" date="2016" name="PLoS Pathog.">
        <title>Biosynthesis of antibiotic leucinostatins in bio-control fungus Purpureocillium lilacinum and their inhibition on phytophthora revealed by genome mining.</title>
        <authorList>
            <person name="Wang G."/>
            <person name="Liu Z."/>
            <person name="Lin R."/>
            <person name="Li E."/>
            <person name="Mao Z."/>
            <person name="Ling J."/>
            <person name="Yang Y."/>
            <person name="Yin W.B."/>
            <person name="Xie B."/>
        </authorList>
    </citation>
    <scope>NUCLEOTIDE SEQUENCE [LARGE SCALE GENOMIC DNA]</scope>
    <source>
        <strain evidence="1">170</strain>
    </source>
</reference>
<dbReference type="OrthoDB" id="10253390at2759"/>
<gene>
    <name evidence="1" type="ORF">VFPPC_17710</name>
</gene>
<dbReference type="RefSeq" id="XP_022285563.1">
    <property type="nucleotide sequence ID" value="XM_022429399.1"/>
</dbReference>
<dbReference type="CDD" id="cd02440">
    <property type="entry name" value="AdoMet_MTases"/>
    <property type="match status" value="1"/>
</dbReference>
<dbReference type="STRING" id="1380566.A0A219AS46"/>
<dbReference type="GeneID" id="28847937"/>
<name>A0A219AS46_METCM</name>
<dbReference type="EMBL" id="LSBJ02000003">
    <property type="protein sequence ID" value="OWT43114.1"/>
    <property type="molecule type" value="Genomic_DNA"/>
</dbReference>
<sequence>MASHGGNLLPFGIDLHVQPIYAGLAIAVLGGIALSRLSSRSKADDDEAPGLLQSFFLFFYSSFIKPHQGDSKTSQQDALESFYKKQAGAYDSTRKVLLRGREDMLGLVVAQLKSKAEQATAAGKNQKKRIWVDIGGGTGWNIEAMGRFVNVPEFFSSVYLVDYSPSLCEVARKRFDRLGWKNVTVVCEDARKFRLENYETGMSPAQNPLRSPVLSYFKQQRPEHGGADLVTMSYSLSMIPDYYSVIDSVISLLSPHGIFGVVDFYVQNGVDFSFRNYTGGAVGRHVNALSRMFWRAWFDLDRVGLEPSRRDYLEYKFGTVLNINERNKALGYIPYYVWVGCHKKPFSPSSLPHEIIERIDALATESPYLYPVNQGDALTRAIERSAPEIRSKAFITAVQNLSANLPLPSFFYQNHHWRIYYDDQLQKHTQFNDEYIYAFTWEDARVDERILKLGPDDKVLAISSAGDNILSYLAQSPARVHAVDLNPTQNHLLELKAASYTALSYDDFWKIFGEGKHANFREILITKLSPHLSARAFQFWLNNTHVFQNKSAVMGCTVKKFLEAKTLNEQREIWRQKIRPALLSKLVCNLVVAQESFLWTALGVPKNQLAMIEKDHAESDLVKGDKPVAKNTRSHAIWHYMVNTLDPVAEETHLAKDNPYYYVCLAGQFSRNCHPHYLSPEVHAKLSKPGALDSLRIHTDELEEVIARISPGTLTVAVVMDSMDWFDPGSPAAAAQITKLNRALKMGGRVMLRTSALTPWYVKVFEAHGFTAKRHGGRIDGACIDRVNMYASCWICTKVENLRPPTPEMDRIGGQEMPTLTI</sequence>
<keyword evidence="2" id="KW-1185">Reference proteome</keyword>
<dbReference type="KEGG" id="pchm:VFPPC_17710"/>
<dbReference type="Pfam" id="PF11899">
    <property type="entry name" value="DUF3419"/>
    <property type="match status" value="2"/>
</dbReference>
<dbReference type="AlphaFoldDB" id="A0A219AS46"/>
<organism evidence="1 2">
    <name type="scientific">Pochonia chlamydosporia 170</name>
    <dbReference type="NCBI Taxonomy" id="1380566"/>
    <lineage>
        <taxon>Eukaryota</taxon>
        <taxon>Fungi</taxon>
        <taxon>Dikarya</taxon>
        <taxon>Ascomycota</taxon>
        <taxon>Pezizomycotina</taxon>
        <taxon>Sordariomycetes</taxon>
        <taxon>Hypocreomycetidae</taxon>
        <taxon>Hypocreales</taxon>
        <taxon>Clavicipitaceae</taxon>
        <taxon>Pochonia</taxon>
    </lineage>
</organism>
<accession>A0A219AS46</accession>
<evidence type="ECO:0000313" key="1">
    <source>
        <dbReference type="EMBL" id="OWT43114.1"/>
    </source>
</evidence>
<dbReference type="SUPFAM" id="SSF53335">
    <property type="entry name" value="S-adenosyl-L-methionine-dependent methyltransferases"/>
    <property type="match status" value="1"/>
</dbReference>
<evidence type="ECO:0000313" key="2">
    <source>
        <dbReference type="Proteomes" id="UP000078397"/>
    </source>
</evidence>
<dbReference type="Proteomes" id="UP000078397">
    <property type="component" value="Unassembled WGS sequence"/>
</dbReference>
<dbReference type="Pfam" id="PF13489">
    <property type="entry name" value="Methyltransf_23"/>
    <property type="match status" value="1"/>
</dbReference>
<protein>
    <submittedName>
        <fullName evidence="1">Betaine lipid synthase</fullName>
    </submittedName>
</protein>
<dbReference type="InterPro" id="IPR029063">
    <property type="entry name" value="SAM-dependent_MTases_sf"/>
</dbReference>
<comment type="caution">
    <text evidence="1">The sequence shown here is derived from an EMBL/GenBank/DDBJ whole genome shotgun (WGS) entry which is preliminary data.</text>
</comment>
<proteinExistence type="predicted"/>
<dbReference type="PANTHER" id="PTHR47473">
    <property type="entry name" value="BTA1P"/>
    <property type="match status" value="1"/>
</dbReference>
<dbReference type="Gene3D" id="3.40.50.150">
    <property type="entry name" value="Vaccinia Virus protein VP39"/>
    <property type="match status" value="1"/>
</dbReference>